<dbReference type="AlphaFoldDB" id="A0A921QSC0"/>
<dbReference type="EMBL" id="CM027685">
    <property type="protein sequence ID" value="KAG0526027.1"/>
    <property type="molecule type" value="Genomic_DNA"/>
</dbReference>
<sequence>MPRSMEDRRSIPGVEDLLNDGGDDWGGHHLTTAGGVPRSGPSSCCLEFMQPASILVHGFFTLVRNSGSKFNCELEVKFSHSIEPLHRTSNGQG</sequence>
<reference evidence="1" key="2">
    <citation type="submission" date="2020-10" db="EMBL/GenBank/DDBJ databases">
        <authorList>
            <person name="Cooper E.A."/>
            <person name="Brenton Z.W."/>
            <person name="Flinn B.S."/>
            <person name="Jenkins J."/>
            <person name="Shu S."/>
            <person name="Flowers D."/>
            <person name="Luo F."/>
            <person name="Wang Y."/>
            <person name="Xia P."/>
            <person name="Barry K."/>
            <person name="Daum C."/>
            <person name="Lipzen A."/>
            <person name="Yoshinaga Y."/>
            <person name="Schmutz J."/>
            <person name="Saski C."/>
            <person name="Vermerris W."/>
            <person name="Kresovich S."/>
        </authorList>
    </citation>
    <scope>NUCLEOTIDE SEQUENCE</scope>
</reference>
<evidence type="ECO:0000313" key="2">
    <source>
        <dbReference type="Proteomes" id="UP000807115"/>
    </source>
</evidence>
<comment type="caution">
    <text evidence="1">The sequence shown here is derived from an EMBL/GenBank/DDBJ whole genome shotgun (WGS) entry which is preliminary data.</text>
</comment>
<reference evidence="1" key="1">
    <citation type="journal article" date="2019" name="BMC Genomics">
        <title>A new reference genome for Sorghum bicolor reveals high levels of sequence similarity between sweet and grain genotypes: implications for the genetics of sugar metabolism.</title>
        <authorList>
            <person name="Cooper E.A."/>
            <person name="Brenton Z.W."/>
            <person name="Flinn B.S."/>
            <person name="Jenkins J."/>
            <person name="Shu S."/>
            <person name="Flowers D."/>
            <person name="Luo F."/>
            <person name="Wang Y."/>
            <person name="Xia P."/>
            <person name="Barry K."/>
            <person name="Daum C."/>
            <person name="Lipzen A."/>
            <person name="Yoshinaga Y."/>
            <person name="Schmutz J."/>
            <person name="Saski C."/>
            <person name="Vermerris W."/>
            <person name="Kresovich S."/>
        </authorList>
    </citation>
    <scope>NUCLEOTIDE SEQUENCE</scope>
</reference>
<proteinExistence type="predicted"/>
<accession>A0A921QSC0</accession>
<organism evidence="1 2">
    <name type="scientific">Sorghum bicolor</name>
    <name type="common">Sorghum</name>
    <name type="synonym">Sorghum vulgare</name>
    <dbReference type="NCBI Taxonomy" id="4558"/>
    <lineage>
        <taxon>Eukaryota</taxon>
        <taxon>Viridiplantae</taxon>
        <taxon>Streptophyta</taxon>
        <taxon>Embryophyta</taxon>
        <taxon>Tracheophyta</taxon>
        <taxon>Spermatophyta</taxon>
        <taxon>Magnoliopsida</taxon>
        <taxon>Liliopsida</taxon>
        <taxon>Poales</taxon>
        <taxon>Poaceae</taxon>
        <taxon>PACMAD clade</taxon>
        <taxon>Panicoideae</taxon>
        <taxon>Andropogonodae</taxon>
        <taxon>Andropogoneae</taxon>
        <taxon>Sorghinae</taxon>
        <taxon>Sorghum</taxon>
    </lineage>
</organism>
<evidence type="ECO:0000313" key="1">
    <source>
        <dbReference type="EMBL" id="KAG0526027.1"/>
    </source>
</evidence>
<dbReference type="Proteomes" id="UP000807115">
    <property type="component" value="Chromosome 6"/>
</dbReference>
<name>A0A921QSC0_SORBI</name>
<gene>
    <name evidence="1" type="ORF">BDA96_06G109800</name>
</gene>
<protein>
    <submittedName>
        <fullName evidence="1">Uncharacterized protein</fullName>
    </submittedName>
</protein>